<dbReference type="RefSeq" id="WP_349297430.1">
    <property type="nucleotide sequence ID" value="NZ_JBEDNQ010000003.1"/>
</dbReference>
<dbReference type="SUPFAM" id="SSF53850">
    <property type="entry name" value="Periplasmic binding protein-like II"/>
    <property type="match status" value="1"/>
</dbReference>
<gene>
    <name evidence="2" type="ORF">WIS52_07615</name>
</gene>
<dbReference type="Proteomes" id="UP001494902">
    <property type="component" value="Unassembled WGS sequence"/>
</dbReference>
<dbReference type="PANTHER" id="PTHR30006:SF2">
    <property type="entry name" value="ABC TRANSPORTER SUBSTRATE-BINDING PROTEIN"/>
    <property type="match status" value="1"/>
</dbReference>
<dbReference type="Pfam" id="PF13416">
    <property type="entry name" value="SBP_bac_8"/>
    <property type="match status" value="1"/>
</dbReference>
<reference evidence="2 3" key="1">
    <citation type="submission" date="2024-03" db="EMBL/GenBank/DDBJ databases">
        <title>Draft genome sequence of Pseudonocardia nematodicida JCM 31783.</title>
        <authorList>
            <person name="Butdee W."/>
            <person name="Duangmal K."/>
        </authorList>
    </citation>
    <scope>NUCLEOTIDE SEQUENCE [LARGE SCALE GENOMIC DNA]</scope>
    <source>
        <strain evidence="2 3">JCM 31783</strain>
    </source>
</reference>
<accession>A0ABV1K771</accession>
<keyword evidence="3" id="KW-1185">Reference proteome</keyword>
<name>A0ABV1K771_9PSEU</name>
<evidence type="ECO:0000313" key="3">
    <source>
        <dbReference type="Proteomes" id="UP001494902"/>
    </source>
</evidence>
<evidence type="ECO:0000313" key="2">
    <source>
        <dbReference type="EMBL" id="MEQ3550334.1"/>
    </source>
</evidence>
<dbReference type="CDD" id="cd13589">
    <property type="entry name" value="PBP2_polyamine_RpCGA009"/>
    <property type="match status" value="1"/>
</dbReference>
<evidence type="ECO:0000256" key="1">
    <source>
        <dbReference type="ARBA" id="ARBA00022729"/>
    </source>
</evidence>
<keyword evidence="1" id="KW-0732">Signal</keyword>
<dbReference type="Gene3D" id="3.40.190.10">
    <property type="entry name" value="Periplasmic binding protein-like II"/>
    <property type="match status" value="2"/>
</dbReference>
<protein>
    <submittedName>
        <fullName evidence="2">Polyamine ABC transporter substrate-binding protein</fullName>
    </submittedName>
</protein>
<dbReference type="PANTHER" id="PTHR30006">
    <property type="entry name" value="THIAMINE-BINDING PERIPLASMIC PROTEIN-RELATED"/>
    <property type="match status" value="1"/>
</dbReference>
<dbReference type="EMBL" id="JBEDNQ010000003">
    <property type="protein sequence ID" value="MEQ3550334.1"/>
    <property type="molecule type" value="Genomic_DNA"/>
</dbReference>
<organism evidence="2 3">
    <name type="scientific">Pseudonocardia nematodicida</name>
    <dbReference type="NCBI Taxonomy" id="1206997"/>
    <lineage>
        <taxon>Bacteria</taxon>
        <taxon>Bacillati</taxon>
        <taxon>Actinomycetota</taxon>
        <taxon>Actinomycetes</taxon>
        <taxon>Pseudonocardiales</taxon>
        <taxon>Pseudonocardiaceae</taxon>
        <taxon>Pseudonocardia</taxon>
    </lineage>
</organism>
<proteinExistence type="predicted"/>
<comment type="caution">
    <text evidence="2">The sequence shown here is derived from an EMBL/GenBank/DDBJ whole genome shotgun (WGS) entry which is preliminary data.</text>
</comment>
<dbReference type="InterPro" id="IPR006059">
    <property type="entry name" value="SBP"/>
</dbReference>
<sequence>MNRPAMWVGGVLTVALLAAGCGGGGGASGGDELVVSGFSFGAEEFEQTVVAPFEQETGIDVTFDSGSNSDRYNQLLVNRARPDVDVMLISDLFATDGEREGLFADIDPAAVPNRDSTVEFVRDAPGQGVPYTFTLPGVLYSTEAFRDGPPTVETFWDPQYAGRIAVPDISATAGIPFLTAVAETYGSGPQDVDTAFAKLAELKPNVLQFYSSTTELLSLLERGEVVAAPGLDLFAYDAVEAGRPLSWAPLDQGKVLSYNKAEIVAGSENTEAAQRFIDYLLSPEVQSRTAEAFSDKPVNREAAVPPIVEMVSGEAVTDPGGAGFRPLDLEFVADHRSEWIDRFAREVSG</sequence>
<dbReference type="PROSITE" id="PS51257">
    <property type="entry name" value="PROKAR_LIPOPROTEIN"/>
    <property type="match status" value="1"/>
</dbReference>